<dbReference type="PANTHER" id="PTHR43334">
    <property type="entry name" value="ACETATE--COA LIGASE [ADP-FORMING]"/>
    <property type="match status" value="1"/>
</dbReference>
<keyword evidence="3 6" id="KW-0547">Nucleotide-binding</keyword>
<dbReference type="InterPro" id="IPR011761">
    <property type="entry name" value="ATP-grasp"/>
</dbReference>
<dbReference type="Pfam" id="PF13380">
    <property type="entry name" value="CoA_binding_2"/>
    <property type="match status" value="1"/>
</dbReference>
<dbReference type="InterPro" id="IPR032875">
    <property type="entry name" value="Succ_CoA_lig_flav_dom"/>
</dbReference>
<dbReference type="PANTHER" id="PTHR43334:SF1">
    <property type="entry name" value="3-HYDROXYPROPIONATE--COA LIGASE [ADP-FORMING]"/>
    <property type="match status" value="1"/>
</dbReference>
<dbReference type="InterPro" id="IPR036291">
    <property type="entry name" value="NAD(P)-bd_dom_sf"/>
</dbReference>
<accession>A0A0A0EG98</accession>
<dbReference type="InterPro" id="IPR043938">
    <property type="entry name" value="Ligase_CoA_dom"/>
</dbReference>
<dbReference type="Pfam" id="PF19045">
    <property type="entry name" value="Ligase_CoA_2"/>
    <property type="match status" value="1"/>
</dbReference>
<evidence type="ECO:0000256" key="2">
    <source>
        <dbReference type="ARBA" id="ARBA00022598"/>
    </source>
</evidence>
<gene>
    <name evidence="8" type="ORF">ATO9_10775</name>
</gene>
<dbReference type="Pfam" id="PF13549">
    <property type="entry name" value="ATP-grasp_5"/>
    <property type="match status" value="1"/>
</dbReference>
<proteinExistence type="inferred from homology"/>
<keyword evidence="1" id="KW-0816">Tricarboxylic acid cycle</keyword>
<protein>
    <recommendedName>
        <fullName evidence="7">ATP-grasp domain-containing protein</fullName>
    </recommendedName>
</protein>
<name>A0A0A0EG98_9RHOB</name>
<evidence type="ECO:0000259" key="7">
    <source>
        <dbReference type="PROSITE" id="PS50975"/>
    </source>
</evidence>
<dbReference type="SMART" id="SM00881">
    <property type="entry name" value="CoA_binding"/>
    <property type="match status" value="1"/>
</dbReference>
<keyword evidence="4 6" id="KW-0067">ATP-binding</keyword>
<comment type="similarity">
    <text evidence="5">In the N-terminal section; belongs to the acetate CoA ligase alpha subunit family.</text>
</comment>
<keyword evidence="9" id="KW-1185">Reference proteome</keyword>
<dbReference type="InterPro" id="IPR003781">
    <property type="entry name" value="CoA-bd"/>
</dbReference>
<dbReference type="STRING" id="1461694.ATO9_10775"/>
<dbReference type="GO" id="GO:0006099">
    <property type="term" value="P:tricarboxylic acid cycle"/>
    <property type="evidence" value="ECO:0007669"/>
    <property type="project" value="UniProtKB-KW"/>
</dbReference>
<evidence type="ECO:0000256" key="5">
    <source>
        <dbReference type="ARBA" id="ARBA00060888"/>
    </source>
</evidence>
<dbReference type="Gene3D" id="3.40.50.261">
    <property type="entry name" value="Succinyl-CoA synthetase domains"/>
    <property type="match status" value="2"/>
</dbReference>
<dbReference type="Proteomes" id="UP000030004">
    <property type="component" value="Unassembled WGS sequence"/>
</dbReference>
<reference evidence="8 9" key="1">
    <citation type="journal article" date="2015" name="Antonie Van Leeuwenhoek">
        <title>Pseudooceanicola atlanticus gen. nov. sp. nov., isolated from surface seawater of the Atlantic Ocean and reclassification of Oceanicola batsensis, Oceanicola marinus, Oceanicola nitratireducens, Oceanicola nanhaiensis, Oceanicola antarcticus and Oceanicola flagellatus, as Pseudooceanicola batsensis comb. nov., Pseudooceanicola marinus comb. nov., Pseudooceanicola nitratireducens comb. nov., Pseudooceanicola nanhaiensis comb. nov., Pseudooceanicola antarcticus comb. nov., and Pseudooceanicola flagellatus comb. nov.</title>
        <authorList>
            <person name="Lai Q."/>
            <person name="Li G."/>
            <person name="Liu X."/>
            <person name="Du Y."/>
            <person name="Sun F."/>
            <person name="Shao Z."/>
        </authorList>
    </citation>
    <scope>NUCLEOTIDE SEQUENCE [LARGE SCALE GENOMIC DNA]</scope>
    <source>
        <strain evidence="8 9">22II-s11g</strain>
    </source>
</reference>
<dbReference type="Gene3D" id="3.40.50.720">
    <property type="entry name" value="NAD(P)-binding Rossmann-like Domain"/>
    <property type="match status" value="1"/>
</dbReference>
<dbReference type="Gene3D" id="3.30.1490.20">
    <property type="entry name" value="ATP-grasp fold, A domain"/>
    <property type="match status" value="1"/>
</dbReference>
<dbReference type="EMBL" id="AQQX01000003">
    <property type="protein sequence ID" value="KGM49148.1"/>
    <property type="molecule type" value="Genomic_DNA"/>
</dbReference>
<keyword evidence="2" id="KW-0436">Ligase</keyword>
<dbReference type="PROSITE" id="PS50975">
    <property type="entry name" value="ATP_GRASP"/>
    <property type="match status" value="1"/>
</dbReference>
<dbReference type="AlphaFoldDB" id="A0A0A0EG98"/>
<dbReference type="SUPFAM" id="SSF52210">
    <property type="entry name" value="Succinyl-CoA synthetase domains"/>
    <property type="match status" value="2"/>
</dbReference>
<feature type="domain" description="ATP-grasp" evidence="7">
    <location>
        <begin position="499"/>
        <end position="535"/>
    </location>
</feature>
<dbReference type="Gene3D" id="3.30.470.20">
    <property type="entry name" value="ATP-grasp fold, B domain"/>
    <property type="match status" value="1"/>
</dbReference>
<dbReference type="FunFam" id="3.30.1490.20:FF:000020">
    <property type="entry name" value="Protein lysine acetyltransferase"/>
    <property type="match status" value="1"/>
</dbReference>
<evidence type="ECO:0000256" key="1">
    <source>
        <dbReference type="ARBA" id="ARBA00022532"/>
    </source>
</evidence>
<dbReference type="GO" id="GO:0005524">
    <property type="term" value="F:ATP binding"/>
    <property type="evidence" value="ECO:0007669"/>
    <property type="project" value="UniProtKB-UniRule"/>
</dbReference>
<dbReference type="SUPFAM" id="SSF56059">
    <property type="entry name" value="Glutathione synthetase ATP-binding domain-like"/>
    <property type="match status" value="1"/>
</dbReference>
<dbReference type="SUPFAM" id="SSF51735">
    <property type="entry name" value="NAD(P)-binding Rossmann-fold domains"/>
    <property type="match status" value="1"/>
</dbReference>
<comment type="caution">
    <text evidence="8">The sequence shown here is derived from an EMBL/GenBank/DDBJ whole genome shotgun (WGS) entry which is preliminary data.</text>
</comment>
<dbReference type="InterPro" id="IPR013815">
    <property type="entry name" value="ATP_grasp_subdomain_1"/>
</dbReference>
<evidence type="ECO:0000256" key="3">
    <source>
        <dbReference type="ARBA" id="ARBA00022741"/>
    </source>
</evidence>
<dbReference type="GO" id="GO:0043758">
    <property type="term" value="F:acetate-CoA ligase (ADP-forming) activity"/>
    <property type="evidence" value="ECO:0007669"/>
    <property type="project" value="InterPro"/>
</dbReference>
<evidence type="ECO:0000256" key="6">
    <source>
        <dbReference type="PROSITE-ProRule" id="PRU00409"/>
    </source>
</evidence>
<dbReference type="GO" id="GO:0046872">
    <property type="term" value="F:metal ion binding"/>
    <property type="evidence" value="ECO:0007669"/>
    <property type="project" value="InterPro"/>
</dbReference>
<evidence type="ECO:0000256" key="4">
    <source>
        <dbReference type="ARBA" id="ARBA00022840"/>
    </source>
</evidence>
<dbReference type="InterPro" id="IPR051538">
    <property type="entry name" value="Acyl-CoA_Synth/Transferase"/>
</dbReference>
<dbReference type="InterPro" id="IPR016102">
    <property type="entry name" value="Succinyl-CoA_synth-like"/>
</dbReference>
<dbReference type="eggNOG" id="COG1042">
    <property type="taxonomic scope" value="Bacteria"/>
</dbReference>
<evidence type="ECO:0000313" key="9">
    <source>
        <dbReference type="Proteomes" id="UP000030004"/>
    </source>
</evidence>
<dbReference type="Pfam" id="PF13607">
    <property type="entry name" value="Succ_CoA_lig"/>
    <property type="match status" value="1"/>
</dbReference>
<evidence type="ECO:0000313" key="8">
    <source>
        <dbReference type="EMBL" id="KGM49148.1"/>
    </source>
</evidence>
<organism evidence="8 9">
    <name type="scientific">Pseudooceanicola atlanticus</name>
    <dbReference type="NCBI Taxonomy" id="1461694"/>
    <lineage>
        <taxon>Bacteria</taxon>
        <taxon>Pseudomonadati</taxon>
        <taxon>Pseudomonadota</taxon>
        <taxon>Alphaproteobacteria</taxon>
        <taxon>Rhodobacterales</taxon>
        <taxon>Paracoccaceae</taxon>
        <taxon>Pseudooceanicola</taxon>
    </lineage>
</organism>
<sequence>MMTRAPYTRDDLLPLLNPQSIAVIGASARPGSFGGRTIENLAGYDGALYPVNEKYDEIAGHRCYPSLDALPQVPDMAVLTTPAASIEALLEDCIAAGVPAVMIYASGFSEVATDEGRAAQDRIARRAAEAGVRILGPNCVGLLNYTSGARVTFAGTPEGRLSDGPAIGLVCQSGALGFALAQAMERGVAFSHVVSCGNSSDVDVADWVSALATDPSCTAIACAFEGISDPLRFLAAAQTAWDAGKPLIVYKMAVGEEGAAAAMSHTASLAGSSDLWEALFDRGGAVSVQDFDALLETAWFFAKAPAAKGDGVAMLSGSGGAAIMSADFAEITGVPMPQPQPAVVDRLKELIPPFVPARNPCDVTAGVINDMDTLLACADALLGDPHYGALIYGYSYAYDTATVRQPHLSKLAAKHGKPIVYVWLTQLMEGPGRREAEQDPNVAVVSSMRRGFEIIRAWTARAARTHPTPDTALTPMARAEVEPILQNATGRALGEMASKAILSAYGIPVPAERRVTSAADAAEAAQEFNCALVMKVDSPDILHKSDIGGVELNIHGPEEARAAYDRIMIACHKAHPDAQIDGILVQEMVPQGLELIAGFRNAEGFGPVLTVGLGGILTEVLADTATALAPVDSATARSMLRSLRGARLLDGYRGAPAVDIDRVAQAIAALSRLAVDFPDRIAEFDVNPLICLPDRCVAVDGLAVLRQT</sequence>